<evidence type="ECO:0000256" key="5">
    <source>
        <dbReference type="ARBA" id="ARBA00022853"/>
    </source>
</evidence>
<keyword evidence="12" id="KW-1185">Reference proteome</keyword>
<comment type="similarity">
    <text evidence="2">Belongs to the MRG family.</text>
</comment>
<evidence type="ECO:0000313" key="12">
    <source>
        <dbReference type="Proteomes" id="UP001345691"/>
    </source>
</evidence>
<dbReference type="SUPFAM" id="SSF54160">
    <property type="entry name" value="Chromo domain-like"/>
    <property type="match status" value="1"/>
</dbReference>
<feature type="region of interest" description="Disordered" evidence="9">
    <location>
        <begin position="529"/>
        <end position="616"/>
    </location>
</feature>
<gene>
    <name evidence="11" type="primary">EAF3</name>
    <name evidence="11" type="ORF">LTR69_005631</name>
</gene>
<sequence>MAPQATESKPMYQKDEKALCFHGELLYDAKVLEVRRTDPKDKTSAHEYRVHYKGWKNTWDDWVPQDRLRKLTDENRELAANLKKELAAANAPKAAPKPTGKTRRGQGSEFGSGRGSEERTSSVPAAGGRGSKRARDNDIEKVRGPIPRTPTRDISPFSPMLSPFLDTAPTALDTPDTLGPLSGHEMDIDSFTQDPKGNSGYRTGNQTRNPPDNQLELDMEASDDHAPQQKGRKGSRTLLGLDLDLDLKPYVPRHAAVKATNLMSGTSSKKRPSLDSDFDEPVKKTKAKPVNKKKKTAAKQSKGASDNESESENVGAGSGLPIAPIKIRLKITPKTRRGSLGLRPRQVTNYDEDAEVPDSEDEVVSTLQRSAKGEPAQGNATPTIQIPKRPSTPEESFSPSPDVTKTSTRIGRPLTRSTRMSDRPTSSSRRTRSSGGNDAEYQRILQSGQRFTPTELDALIADLKLSFDQVLALPVPLDEPEQISNATAAQRPRIINAPLIGGTTLTEQNLIENEMEEAAEAGRVYRPTYVSRRERRRSGGGPSGQDLANFDTNPQMPDDRDWPESAMRETLKHPFDWEAPAYKSPTLDTETEPDLNGEVPGPQLGDQEDNADDNATEVDDMTQDNEENDLDLFICRTLHDDEDPTKTRSEQEDSFNSRPTVRMPMPDNLKNLLVDDWENVTKSMTLVPLPSKAPANLIFEEYFSQEKVNRIPGSAEYDVLEEFVVGMKQYFETTVGKLLLYRFERPQWQDVRKLWESGKYKEWEGSGPGDCYGAEFVARMLTNMGELTAQTNMDDKAIARLKTEVGKFSVWLSINSKRFFCAKYEKPSAEYLENAR</sequence>
<evidence type="ECO:0000259" key="10">
    <source>
        <dbReference type="SMART" id="SM00298"/>
    </source>
</evidence>
<organism evidence="11 12">
    <name type="scientific">Exophiala sideris</name>
    <dbReference type="NCBI Taxonomy" id="1016849"/>
    <lineage>
        <taxon>Eukaryota</taxon>
        <taxon>Fungi</taxon>
        <taxon>Dikarya</taxon>
        <taxon>Ascomycota</taxon>
        <taxon>Pezizomycotina</taxon>
        <taxon>Eurotiomycetes</taxon>
        <taxon>Chaetothyriomycetidae</taxon>
        <taxon>Chaetothyriales</taxon>
        <taxon>Herpotrichiellaceae</taxon>
        <taxon>Exophiala</taxon>
    </lineage>
</organism>
<dbReference type="InterPro" id="IPR016197">
    <property type="entry name" value="Chromo-like_dom_sf"/>
</dbReference>
<feature type="region of interest" description="Disordered" evidence="9">
    <location>
        <begin position="639"/>
        <end position="667"/>
    </location>
</feature>
<feature type="region of interest" description="Disordered" evidence="9">
    <location>
        <begin position="261"/>
        <end position="320"/>
    </location>
</feature>
<evidence type="ECO:0000256" key="1">
    <source>
        <dbReference type="ARBA" id="ARBA00004123"/>
    </source>
</evidence>
<evidence type="ECO:0000256" key="7">
    <source>
        <dbReference type="ARBA" id="ARBA00023163"/>
    </source>
</evidence>
<dbReference type="EMBL" id="JAVRRF010000011">
    <property type="protein sequence ID" value="KAK5060314.1"/>
    <property type="molecule type" value="Genomic_DNA"/>
</dbReference>
<dbReference type="CDD" id="cd18983">
    <property type="entry name" value="CBD_MSL3_like"/>
    <property type="match status" value="1"/>
</dbReference>
<dbReference type="PANTHER" id="PTHR10880:SF15">
    <property type="entry name" value="MSL COMPLEX SUBUNIT 3"/>
    <property type="match status" value="1"/>
</dbReference>
<feature type="compositionally biased region" description="Low complexity" evidence="9">
    <location>
        <begin position="87"/>
        <end position="98"/>
    </location>
</feature>
<feature type="compositionally biased region" description="Polar residues" evidence="9">
    <location>
        <begin position="190"/>
        <end position="212"/>
    </location>
</feature>
<dbReference type="InterPro" id="IPR008676">
    <property type="entry name" value="MRG"/>
</dbReference>
<feature type="compositionally biased region" description="Acidic residues" evidence="9">
    <location>
        <begin position="350"/>
        <end position="363"/>
    </location>
</feature>
<keyword evidence="6" id="KW-0805">Transcription regulation</keyword>
<feature type="region of interest" description="Disordered" evidence="9">
    <location>
        <begin position="83"/>
        <end position="237"/>
    </location>
</feature>
<feature type="compositionally biased region" description="Low complexity" evidence="9">
    <location>
        <begin position="415"/>
        <end position="428"/>
    </location>
</feature>
<feature type="region of interest" description="Disordered" evidence="9">
    <location>
        <begin position="338"/>
        <end position="440"/>
    </location>
</feature>
<dbReference type="Proteomes" id="UP001345691">
    <property type="component" value="Unassembled WGS sequence"/>
</dbReference>
<dbReference type="SMART" id="SM00298">
    <property type="entry name" value="CHROMO"/>
    <property type="match status" value="1"/>
</dbReference>
<dbReference type="InterPro" id="IPR038217">
    <property type="entry name" value="MRG_C_sf"/>
</dbReference>
<evidence type="ECO:0000256" key="8">
    <source>
        <dbReference type="ARBA" id="ARBA00023242"/>
    </source>
</evidence>
<dbReference type="Gene3D" id="2.30.30.140">
    <property type="match status" value="1"/>
</dbReference>
<keyword evidence="5" id="KW-0156">Chromatin regulator</keyword>
<evidence type="ECO:0000256" key="4">
    <source>
        <dbReference type="ARBA" id="ARBA00018505"/>
    </source>
</evidence>
<evidence type="ECO:0000256" key="6">
    <source>
        <dbReference type="ARBA" id="ARBA00023015"/>
    </source>
</evidence>
<dbReference type="InterPro" id="IPR000953">
    <property type="entry name" value="Chromo/chromo_shadow_dom"/>
</dbReference>
<name>A0ABR0JB52_9EURO</name>
<dbReference type="InterPro" id="IPR053820">
    <property type="entry name" value="MSL3_chromo-like"/>
</dbReference>
<feature type="compositionally biased region" description="Basic residues" evidence="9">
    <location>
        <begin position="284"/>
        <end position="297"/>
    </location>
</feature>
<evidence type="ECO:0000256" key="2">
    <source>
        <dbReference type="ARBA" id="ARBA00009093"/>
    </source>
</evidence>
<reference evidence="11 12" key="1">
    <citation type="submission" date="2023-08" db="EMBL/GenBank/DDBJ databases">
        <title>Black Yeasts Isolated from many extreme environments.</title>
        <authorList>
            <person name="Coleine C."/>
            <person name="Stajich J.E."/>
            <person name="Selbmann L."/>
        </authorList>
    </citation>
    <scope>NUCLEOTIDE SEQUENCE [LARGE SCALE GENOMIC DNA]</scope>
    <source>
        <strain evidence="11 12">CCFEE 6328</strain>
    </source>
</reference>
<comment type="subcellular location">
    <subcellularLocation>
        <location evidence="1">Nucleus</location>
    </subcellularLocation>
</comment>
<evidence type="ECO:0000256" key="3">
    <source>
        <dbReference type="ARBA" id="ARBA00011353"/>
    </source>
</evidence>
<evidence type="ECO:0000256" key="9">
    <source>
        <dbReference type="SAM" id="MobiDB-lite"/>
    </source>
</evidence>
<dbReference type="PROSITE" id="PS51640">
    <property type="entry name" value="MRG"/>
    <property type="match status" value="1"/>
</dbReference>
<feature type="compositionally biased region" description="Low complexity" evidence="9">
    <location>
        <begin position="165"/>
        <end position="178"/>
    </location>
</feature>
<protein>
    <recommendedName>
        <fullName evidence="4">Chromatin modification-related protein EAF3</fullName>
    </recommendedName>
</protein>
<feature type="domain" description="Chromo" evidence="10">
    <location>
        <begin position="26"/>
        <end position="86"/>
    </location>
</feature>
<dbReference type="Gene3D" id="1.10.274.30">
    <property type="entry name" value="MRG domain"/>
    <property type="match status" value="1"/>
</dbReference>
<feature type="compositionally biased region" description="Basic and acidic residues" evidence="9">
    <location>
        <begin position="557"/>
        <end position="576"/>
    </location>
</feature>
<keyword evidence="7" id="KW-0804">Transcription</keyword>
<dbReference type="InterPro" id="IPR026541">
    <property type="entry name" value="MRG_dom"/>
</dbReference>
<feature type="compositionally biased region" description="Basic and acidic residues" evidence="9">
    <location>
        <begin position="133"/>
        <end position="143"/>
    </location>
</feature>
<comment type="caution">
    <text evidence="11">The sequence shown here is derived from an EMBL/GenBank/DDBJ whole genome shotgun (WGS) entry which is preliminary data.</text>
</comment>
<proteinExistence type="inferred from homology"/>
<dbReference type="Pfam" id="PF22732">
    <property type="entry name" value="MSL3_chromo-like"/>
    <property type="match status" value="1"/>
</dbReference>
<keyword evidence="8" id="KW-0539">Nucleus</keyword>
<dbReference type="PANTHER" id="PTHR10880">
    <property type="entry name" value="MORTALITY FACTOR 4-LIKE PROTEIN"/>
    <property type="match status" value="1"/>
</dbReference>
<evidence type="ECO:0000313" key="11">
    <source>
        <dbReference type="EMBL" id="KAK5060314.1"/>
    </source>
</evidence>
<dbReference type="Pfam" id="PF05712">
    <property type="entry name" value="MRG"/>
    <property type="match status" value="1"/>
</dbReference>
<comment type="subunit">
    <text evidence="3">Component of the NuA4 histone acetyltransferase complex.</text>
</comment>
<feature type="compositionally biased region" description="Acidic residues" evidence="9">
    <location>
        <begin position="606"/>
        <end position="616"/>
    </location>
</feature>
<accession>A0ABR0JB52</accession>